<evidence type="ECO:0000313" key="3">
    <source>
        <dbReference type="Proteomes" id="UP001233172"/>
    </source>
</evidence>
<proteinExistence type="predicted"/>
<organism evidence="2 3">
    <name type="scientific">Biomphalaria pfeifferi</name>
    <name type="common">Bloodfluke planorb</name>
    <name type="synonym">Freshwater snail</name>
    <dbReference type="NCBI Taxonomy" id="112525"/>
    <lineage>
        <taxon>Eukaryota</taxon>
        <taxon>Metazoa</taxon>
        <taxon>Spiralia</taxon>
        <taxon>Lophotrochozoa</taxon>
        <taxon>Mollusca</taxon>
        <taxon>Gastropoda</taxon>
        <taxon>Heterobranchia</taxon>
        <taxon>Euthyneura</taxon>
        <taxon>Panpulmonata</taxon>
        <taxon>Hygrophila</taxon>
        <taxon>Lymnaeoidea</taxon>
        <taxon>Planorbidae</taxon>
        <taxon>Biomphalaria</taxon>
    </lineage>
</organism>
<reference evidence="2" key="1">
    <citation type="journal article" date="2023" name="PLoS Negl. Trop. Dis.">
        <title>A genome sequence for Biomphalaria pfeifferi, the major vector snail for the human-infecting parasite Schistosoma mansoni.</title>
        <authorList>
            <person name="Bu L."/>
            <person name="Lu L."/>
            <person name="Laidemitt M.R."/>
            <person name="Zhang S.M."/>
            <person name="Mutuku M."/>
            <person name="Mkoji G."/>
            <person name="Steinauer M."/>
            <person name="Loker E.S."/>
        </authorList>
    </citation>
    <scope>NUCLEOTIDE SEQUENCE</scope>
    <source>
        <strain evidence="2">KasaAsao</strain>
    </source>
</reference>
<sequence length="320" mass="35583">MAWWKTTAFIGFLTVAALRRYLRLTRKCPSKANINGKTVIITGASSGLGKATAFELARRKAKLILACRNLSSAQTIVKQIQVRTGNSEVVAKELDLSSMSSIHKFCNQILFEEQKIDILINNAGLFQCPLMKTEDGFEMQMGVNHFGHFLLTLRLLDKIKASAPSRIIIVSSSLSKKGNIKFDDINCEQNYNKVKAYSDSKLANLMFARELSERLEGSGVDVIALHPGMVATNLGRYVIPSFINRILSPLFVSLGLRDADEGCQSIVYCAVAEKLQKQSGVYIGKDCKPCQYPTNALDKSNSQKLWELSEKLTKIKYNES</sequence>
<dbReference type="PRINTS" id="PR00081">
    <property type="entry name" value="GDHRDH"/>
</dbReference>
<accession>A0AAD8BSH3</accession>
<dbReference type="GO" id="GO:0016491">
    <property type="term" value="F:oxidoreductase activity"/>
    <property type="evidence" value="ECO:0007669"/>
    <property type="project" value="UniProtKB-KW"/>
</dbReference>
<reference evidence="2" key="2">
    <citation type="submission" date="2023-04" db="EMBL/GenBank/DDBJ databases">
        <authorList>
            <person name="Bu L."/>
            <person name="Lu L."/>
            <person name="Laidemitt M.R."/>
            <person name="Zhang S.M."/>
            <person name="Mutuku M."/>
            <person name="Mkoji G."/>
            <person name="Steinauer M."/>
            <person name="Loker E.S."/>
        </authorList>
    </citation>
    <scope>NUCLEOTIDE SEQUENCE</scope>
    <source>
        <strain evidence="2">KasaAsao</strain>
        <tissue evidence="2">Whole Snail</tissue>
    </source>
</reference>
<dbReference type="InterPro" id="IPR036291">
    <property type="entry name" value="NAD(P)-bd_dom_sf"/>
</dbReference>
<name>A0AAD8BSH3_BIOPF</name>
<dbReference type="PANTHER" id="PTHR43157">
    <property type="entry name" value="PHOSPHATIDYLINOSITOL-GLYCAN BIOSYNTHESIS CLASS F PROTEIN-RELATED"/>
    <property type="match status" value="1"/>
</dbReference>
<gene>
    <name evidence="2" type="ORF">Bpfe_010680</name>
</gene>
<evidence type="ECO:0000313" key="2">
    <source>
        <dbReference type="EMBL" id="KAK0059821.1"/>
    </source>
</evidence>
<dbReference type="EMBL" id="JASAOG010000039">
    <property type="protein sequence ID" value="KAK0059821.1"/>
    <property type="molecule type" value="Genomic_DNA"/>
</dbReference>
<keyword evidence="1" id="KW-0560">Oxidoreductase</keyword>
<dbReference type="PANTHER" id="PTHR43157:SF31">
    <property type="entry name" value="PHOSPHATIDYLINOSITOL-GLYCAN BIOSYNTHESIS CLASS F PROTEIN"/>
    <property type="match status" value="1"/>
</dbReference>
<dbReference type="AlphaFoldDB" id="A0AAD8BSH3"/>
<comment type="caution">
    <text evidence="2">The sequence shown here is derived from an EMBL/GenBank/DDBJ whole genome shotgun (WGS) entry which is preliminary data.</text>
</comment>
<protein>
    <submittedName>
        <fullName evidence="2">Retinol dehydrogenase 14</fullName>
    </submittedName>
</protein>
<dbReference type="Gene3D" id="3.40.50.720">
    <property type="entry name" value="NAD(P)-binding Rossmann-like Domain"/>
    <property type="match status" value="1"/>
</dbReference>
<dbReference type="SUPFAM" id="SSF51735">
    <property type="entry name" value="NAD(P)-binding Rossmann-fold domains"/>
    <property type="match status" value="1"/>
</dbReference>
<dbReference type="Pfam" id="PF00106">
    <property type="entry name" value="adh_short"/>
    <property type="match status" value="1"/>
</dbReference>
<evidence type="ECO:0000256" key="1">
    <source>
        <dbReference type="ARBA" id="ARBA00023002"/>
    </source>
</evidence>
<keyword evidence="3" id="KW-1185">Reference proteome</keyword>
<dbReference type="Proteomes" id="UP001233172">
    <property type="component" value="Unassembled WGS sequence"/>
</dbReference>
<dbReference type="InterPro" id="IPR002347">
    <property type="entry name" value="SDR_fam"/>
</dbReference>